<dbReference type="Proteomes" id="UP000601789">
    <property type="component" value="Unassembled WGS sequence"/>
</dbReference>
<dbReference type="RefSeq" id="WP_198475036.1">
    <property type="nucleotide sequence ID" value="NZ_JADGMQ010000002.1"/>
</dbReference>
<evidence type="ECO:0000313" key="1">
    <source>
        <dbReference type="EMBL" id="MBI1620076.1"/>
    </source>
</evidence>
<keyword evidence="2" id="KW-1185">Reference proteome</keyword>
<dbReference type="EMBL" id="JADGMQ010000002">
    <property type="protein sequence ID" value="MBI1620076.1"/>
    <property type="molecule type" value="Genomic_DNA"/>
</dbReference>
<name>A0ABS0S9V9_9HYPH</name>
<protein>
    <recommendedName>
        <fullName evidence="3">Transposase</fullName>
    </recommendedName>
</protein>
<evidence type="ECO:0008006" key="3">
    <source>
        <dbReference type="Google" id="ProtNLM"/>
    </source>
</evidence>
<accession>A0ABS0S9V9</accession>
<sequence>MSKPATYEGKPCQHGHGSTRYKANYKCVTCARAESARHYDKATATARKRAYRAALKAKES</sequence>
<comment type="caution">
    <text evidence="1">The sequence shown here is derived from an EMBL/GenBank/DDBJ whole genome shotgun (WGS) entry which is preliminary data.</text>
</comment>
<evidence type="ECO:0000313" key="2">
    <source>
        <dbReference type="Proteomes" id="UP000601789"/>
    </source>
</evidence>
<gene>
    <name evidence="1" type="ORF">IOD40_05280</name>
</gene>
<reference evidence="1 2" key="1">
    <citation type="submission" date="2020-10" db="EMBL/GenBank/DDBJ databases">
        <title>Aquamicrobium zhengzhouensis sp. nov., a exopolysaccharide producing bacterium isolated from farmland soil.</title>
        <authorList>
            <person name="Wang X."/>
        </authorList>
    </citation>
    <scope>NUCLEOTIDE SEQUENCE [LARGE SCALE GENOMIC DNA]</scope>
    <source>
        <strain evidence="2">cd-1</strain>
    </source>
</reference>
<proteinExistence type="predicted"/>
<organism evidence="1 2">
    <name type="scientific">Aquamicrobium zhengzhouense</name>
    <dbReference type="NCBI Taxonomy" id="2781738"/>
    <lineage>
        <taxon>Bacteria</taxon>
        <taxon>Pseudomonadati</taxon>
        <taxon>Pseudomonadota</taxon>
        <taxon>Alphaproteobacteria</taxon>
        <taxon>Hyphomicrobiales</taxon>
        <taxon>Phyllobacteriaceae</taxon>
        <taxon>Aquamicrobium</taxon>
    </lineage>
</organism>